<gene>
    <name evidence="10" type="ordered locus">Cphy_0635</name>
</gene>
<keyword evidence="5 8" id="KW-1133">Transmembrane helix</keyword>
<feature type="region of interest" description="Disordered" evidence="7">
    <location>
        <begin position="352"/>
        <end position="383"/>
    </location>
</feature>
<dbReference type="InterPro" id="IPR000917">
    <property type="entry name" value="Sulfatase_N"/>
</dbReference>
<accession>A9KJ23</accession>
<evidence type="ECO:0000313" key="10">
    <source>
        <dbReference type="EMBL" id="ABX41022.1"/>
    </source>
</evidence>
<sequence>MQHKNCLEYRWLNYEKYETFERRFFFDMKEERENSVLRKLKKASYKVVKTVQKYCKLRDTAPSEKNYTKDEYSRTMDSTSETTNQDSSNKVSHSSDNKDNGKKNRYYWNLLKDSMREELKNKGILSMLYFPCLFVYLELCFHLLVFKKIDSNIIYPMFMGIAMGFILTAATSIWKEKINRILTIVLTVITSIWFSVQLVYGHIFRTFLSLYSVGENGGDVLEFWREALNGILAKLPGIFILLLPIPVLIILIKRVSFQEKRHPLFAGVQILSGIGCYLTFLLFLLLPGKMPHTPYDLYHIDFNQDLGIEKIGLVTATCFDIRNVVFGAPDFKMGGDVLASVDLPKVTITLSPTKAPTSNKDVKSASTGNSPTPSPLPTPTPIDTSPNVVNIDFTKLAEGENDVSIKNLHQYFSTVTPTNKNEYTGMFEGYNLIFLTAEGFSPWAVDPVVTPTLYKLTHSGFVFENFYTPIWWTSTSDGEFVACTGLIPNGTNSFTKSAKGDMPLCLGWQFKELGYSTRAYHDHSYKYYNRNLSHPNMGYDYKGANGGGLEVKPTWPESDLEMMQVTLPEYIKDEKFHTYYMTVSGHMEYNFLGNSMSAKNRSYVEGLPYSDDCKAYIACNKELDLALEYLINSLDKAGVLDKTVIVMSADHYPYGLTMDEINELAGHKVDENFELYKNNLILWNSKIKEPIVVDKFCSSLDIMPTINNLFGIPYDSRLFMGQDILSDAPALVMMSNQSFITDHIRYNSKTGEVVKLDDEELPENYVKAYVNIVRNKFNVSGSMIKNNYYHSILKYLNLETYDKK</sequence>
<feature type="transmembrane region" description="Helical" evidence="8">
    <location>
        <begin position="264"/>
        <end position="286"/>
    </location>
</feature>
<dbReference type="InterPro" id="IPR050448">
    <property type="entry name" value="OpgB/LTA_synthase_biosynth"/>
</dbReference>
<dbReference type="Pfam" id="PF00884">
    <property type="entry name" value="Sulfatase"/>
    <property type="match status" value="1"/>
</dbReference>
<dbReference type="PANTHER" id="PTHR47371">
    <property type="entry name" value="LIPOTEICHOIC ACID SYNTHASE"/>
    <property type="match status" value="1"/>
</dbReference>
<dbReference type="EMBL" id="CP000885">
    <property type="protein sequence ID" value="ABX41022.1"/>
    <property type="molecule type" value="Genomic_DNA"/>
</dbReference>
<organism evidence="10 11">
    <name type="scientific">Lachnoclostridium phytofermentans (strain ATCC 700394 / DSM 18823 / ISDg)</name>
    <name type="common">Clostridium phytofermentans</name>
    <dbReference type="NCBI Taxonomy" id="357809"/>
    <lineage>
        <taxon>Bacteria</taxon>
        <taxon>Bacillati</taxon>
        <taxon>Bacillota</taxon>
        <taxon>Clostridia</taxon>
        <taxon>Lachnospirales</taxon>
        <taxon>Lachnospiraceae</taxon>
    </lineage>
</organism>
<evidence type="ECO:0000313" key="11">
    <source>
        <dbReference type="Proteomes" id="UP000000370"/>
    </source>
</evidence>
<feature type="transmembrane region" description="Helical" evidence="8">
    <location>
        <begin position="231"/>
        <end position="252"/>
    </location>
</feature>
<evidence type="ECO:0000256" key="4">
    <source>
        <dbReference type="ARBA" id="ARBA00022692"/>
    </source>
</evidence>
<evidence type="ECO:0000259" key="9">
    <source>
        <dbReference type="Pfam" id="PF00884"/>
    </source>
</evidence>
<name>A9KJ23_LACP7</name>
<keyword evidence="6 8" id="KW-0472">Membrane</keyword>
<dbReference type="Proteomes" id="UP000000370">
    <property type="component" value="Chromosome"/>
</dbReference>
<dbReference type="Gene3D" id="3.40.720.10">
    <property type="entry name" value="Alkaline Phosphatase, subunit A"/>
    <property type="match status" value="1"/>
</dbReference>
<dbReference type="HOGENOM" id="CLU_417211_0_0_9"/>
<proteinExistence type="predicted"/>
<dbReference type="AlphaFoldDB" id="A9KJ23"/>
<evidence type="ECO:0000256" key="8">
    <source>
        <dbReference type="SAM" id="Phobius"/>
    </source>
</evidence>
<keyword evidence="3" id="KW-1003">Cell membrane</keyword>
<dbReference type="CDD" id="cd16015">
    <property type="entry name" value="LTA_synthase"/>
    <property type="match status" value="1"/>
</dbReference>
<dbReference type="STRING" id="357809.Cphy_0635"/>
<dbReference type="InterPro" id="IPR017850">
    <property type="entry name" value="Alkaline_phosphatase_core_sf"/>
</dbReference>
<feature type="transmembrane region" description="Helical" evidence="8">
    <location>
        <begin position="124"/>
        <end position="147"/>
    </location>
</feature>
<dbReference type="GO" id="GO:0005886">
    <property type="term" value="C:plasma membrane"/>
    <property type="evidence" value="ECO:0007669"/>
    <property type="project" value="UniProtKB-SubCell"/>
</dbReference>
<dbReference type="eggNOG" id="COG1368">
    <property type="taxonomic scope" value="Bacteria"/>
</dbReference>
<feature type="compositionally biased region" description="Polar residues" evidence="7">
    <location>
        <begin position="75"/>
        <end position="92"/>
    </location>
</feature>
<evidence type="ECO:0000256" key="2">
    <source>
        <dbReference type="ARBA" id="ARBA00004936"/>
    </source>
</evidence>
<feature type="domain" description="Sulfatase N-terminal" evidence="9">
    <location>
        <begin position="449"/>
        <end position="712"/>
    </location>
</feature>
<keyword evidence="4 8" id="KW-0812">Transmembrane</keyword>
<comment type="subcellular location">
    <subcellularLocation>
        <location evidence="1">Cell membrane</location>
        <topology evidence="1">Multi-pass membrane protein</topology>
    </subcellularLocation>
</comment>
<dbReference type="KEGG" id="cpy:Cphy_0635"/>
<comment type="pathway">
    <text evidence="2">Cell wall biogenesis; lipoteichoic acid biosynthesis.</text>
</comment>
<evidence type="ECO:0000256" key="3">
    <source>
        <dbReference type="ARBA" id="ARBA00022475"/>
    </source>
</evidence>
<keyword evidence="11" id="KW-1185">Reference proteome</keyword>
<feature type="region of interest" description="Disordered" evidence="7">
    <location>
        <begin position="66"/>
        <end position="98"/>
    </location>
</feature>
<evidence type="ECO:0000256" key="1">
    <source>
        <dbReference type="ARBA" id="ARBA00004651"/>
    </source>
</evidence>
<dbReference type="SUPFAM" id="SSF53649">
    <property type="entry name" value="Alkaline phosphatase-like"/>
    <property type="match status" value="1"/>
</dbReference>
<evidence type="ECO:0000256" key="5">
    <source>
        <dbReference type="ARBA" id="ARBA00022989"/>
    </source>
</evidence>
<protein>
    <submittedName>
        <fullName evidence="10">Sulfatase</fullName>
    </submittedName>
</protein>
<dbReference type="PANTHER" id="PTHR47371:SF3">
    <property type="entry name" value="PHOSPHOGLYCEROL TRANSFERASE I"/>
    <property type="match status" value="1"/>
</dbReference>
<feature type="transmembrane region" description="Helical" evidence="8">
    <location>
        <begin position="181"/>
        <end position="203"/>
    </location>
</feature>
<evidence type="ECO:0000256" key="6">
    <source>
        <dbReference type="ARBA" id="ARBA00023136"/>
    </source>
</evidence>
<evidence type="ECO:0000256" key="7">
    <source>
        <dbReference type="SAM" id="MobiDB-lite"/>
    </source>
</evidence>
<dbReference type="Gene3D" id="3.30.1120.170">
    <property type="match status" value="1"/>
</dbReference>
<feature type="transmembrane region" description="Helical" evidence="8">
    <location>
        <begin position="153"/>
        <end position="174"/>
    </location>
</feature>
<reference evidence="11" key="1">
    <citation type="submission" date="2007-11" db="EMBL/GenBank/DDBJ databases">
        <title>Complete genome sequence of Clostridium phytofermentans ISDg.</title>
        <authorList>
            <person name="Leschine S.B."/>
            <person name="Warnick T.A."/>
            <person name="Blanchard J.L."/>
            <person name="Schnell D.J."/>
            <person name="Petit E.L."/>
            <person name="LaTouf W.G."/>
            <person name="Copeland A."/>
            <person name="Lucas S."/>
            <person name="Lapidus A."/>
            <person name="Barry K."/>
            <person name="Glavina del Rio T."/>
            <person name="Dalin E."/>
            <person name="Tice H."/>
            <person name="Pitluck S."/>
            <person name="Kiss H."/>
            <person name="Brettin T."/>
            <person name="Bruce D."/>
            <person name="Detter J.C."/>
            <person name="Han C."/>
            <person name="Kuske C."/>
            <person name="Schmutz J."/>
            <person name="Larimer F."/>
            <person name="Land M."/>
            <person name="Hauser L."/>
            <person name="Kyrpides N."/>
            <person name="Kim E.A."/>
            <person name="Richardson P."/>
        </authorList>
    </citation>
    <scope>NUCLEOTIDE SEQUENCE [LARGE SCALE GENOMIC DNA]</scope>
    <source>
        <strain evidence="11">ATCC 700394 / DSM 18823 / ISDg</strain>
    </source>
</reference>